<keyword evidence="10" id="KW-0498">Mitosis</keyword>
<dbReference type="EMBL" id="WJXW01000003">
    <property type="protein sequence ID" value="KAF9738670.1"/>
    <property type="molecule type" value="Genomic_DNA"/>
</dbReference>
<feature type="region of interest" description="Disordered" evidence="18">
    <location>
        <begin position="1"/>
        <end position="27"/>
    </location>
</feature>
<feature type="compositionally biased region" description="Low complexity" evidence="18">
    <location>
        <begin position="14"/>
        <end position="27"/>
    </location>
</feature>
<evidence type="ECO:0000256" key="12">
    <source>
        <dbReference type="ARBA" id="ARBA00022838"/>
    </source>
</evidence>
<dbReference type="InterPro" id="IPR013963">
    <property type="entry name" value="DASH_Dad2"/>
</dbReference>
<evidence type="ECO:0000256" key="9">
    <source>
        <dbReference type="ARBA" id="ARBA00022701"/>
    </source>
</evidence>
<dbReference type="GO" id="GO:1990023">
    <property type="term" value="C:mitotic spindle midzone"/>
    <property type="evidence" value="ECO:0007669"/>
    <property type="project" value="TreeGrafter"/>
</dbReference>
<evidence type="ECO:0000256" key="8">
    <source>
        <dbReference type="ARBA" id="ARBA00022618"/>
    </source>
</evidence>
<keyword evidence="20" id="KW-1185">Reference proteome</keyword>
<reference evidence="19" key="1">
    <citation type="journal article" date="2020" name="Mol. Plant Microbe Interact.">
        <title>Genome Sequence of the Biocontrol Agent Coniothyrium minitans strain Conio (IMI 134523).</title>
        <authorList>
            <person name="Patel D."/>
            <person name="Shittu T.A."/>
            <person name="Baroncelli R."/>
            <person name="Muthumeenakshi S."/>
            <person name="Osborne T.H."/>
            <person name="Janganan T.K."/>
            <person name="Sreenivasaprasad S."/>
        </authorList>
    </citation>
    <scope>NUCLEOTIDE SEQUENCE</scope>
    <source>
        <strain evidence="19">Conio</strain>
    </source>
</reference>
<keyword evidence="14" id="KW-0539">Nucleus</keyword>
<proteinExistence type="inferred from homology"/>
<evidence type="ECO:0000256" key="6">
    <source>
        <dbReference type="ARBA" id="ARBA00022454"/>
    </source>
</evidence>
<keyword evidence="15" id="KW-0131">Cell cycle</keyword>
<dbReference type="AlphaFoldDB" id="A0A9P6KTV5"/>
<organism evidence="19 20">
    <name type="scientific">Paraphaeosphaeria minitans</name>
    <dbReference type="NCBI Taxonomy" id="565426"/>
    <lineage>
        <taxon>Eukaryota</taxon>
        <taxon>Fungi</taxon>
        <taxon>Dikarya</taxon>
        <taxon>Ascomycota</taxon>
        <taxon>Pezizomycotina</taxon>
        <taxon>Dothideomycetes</taxon>
        <taxon>Pleosporomycetidae</taxon>
        <taxon>Pleosporales</taxon>
        <taxon>Massarineae</taxon>
        <taxon>Didymosphaeriaceae</taxon>
        <taxon>Paraphaeosphaeria</taxon>
    </lineage>
</organism>
<evidence type="ECO:0000256" key="18">
    <source>
        <dbReference type="SAM" id="MobiDB-lite"/>
    </source>
</evidence>
<evidence type="ECO:0000256" key="1">
    <source>
        <dbReference type="ARBA" id="ARBA00004123"/>
    </source>
</evidence>
<dbReference type="PANTHER" id="PTHR28036:SF1">
    <property type="entry name" value="DASH COMPLEX SUBUNIT DAD2"/>
    <property type="match status" value="1"/>
</dbReference>
<protein>
    <recommendedName>
        <fullName evidence="5">DASH complex subunit DAD2</fullName>
    </recommendedName>
    <alternativeName>
        <fullName evidence="17">Outer kinetochore protein DAD2</fullName>
    </alternativeName>
</protein>
<dbReference type="Pfam" id="PF08654">
    <property type="entry name" value="DASH_Dad2"/>
    <property type="match status" value="1"/>
</dbReference>
<comment type="caution">
    <text evidence="19">The sequence shown here is derived from an EMBL/GenBank/DDBJ whole genome shotgun (WGS) entry which is preliminary data.</text>
</comment>
<dbReference type="GO" id="GO:0000278">
    <property type="term" value="P:mitotic cell cycle"/>
    <property type="evidence" value="ECO:0007669"/>
    <property type="project" value="InterPro"/>
</dbReference>
<keyword evidence="7" id="KW-0963">Cytoplasm</keyword>
<dbReference type="GO" id="GO:0008608">
    <property type="term" value="P:attachment of spindle microtubules to kinetochore"/>
    <property type="evidence" value="ECO:0007669"/>
    <property type="project" value="TreeGrafter"/>
</dbReference>
<sequence length="150" mass="15880">MAYPARGLPSHIRSQSNSLGGSQPSGQSPVLLARIAEKKAELASLKDLQILSAGLADQMQTLAEKLSTLSDGTEGPSSSIPPPTPRTVAAVLSNWHNVLRAINMASAKLPKPKEDDDAEKTEAEPPLPRTLVRIPTQHAPAVLPQPTLDD</sequence>
<keyword evidence="12" id="KW-0995">Kinetochore</keyword>
<keyword evidence="13" id="KW-0206">Cytoskeleton</keyword>
<dbReference type="GO" id="GO:0042729">
    <property type="term" value="C:DASH complex"/>
    <property type="evidence" value="ECO:0007669"/>
    <property type="project" value="InterPro"/>
</dbReference>
<name>A0A9P6KTV5_9PLEO</name>
<feature type="region of interest" description="Disordered" evidence="18">
    <location>
        <begin position="106"/>
        <end position="150"/>
    </location>
</feature>
<keyword evidence="16" id="KW-0137">Centromere</keyword>
<comment type="subcellular location">
    <subcellularLocation>
        <location evidence="3">Chromosome</location>
        <location evidence="3">Centromere</location>
        <location evidence="3">Kinetochore</location>
    </subcellularLocation>
    <subcellularLocation>
        <location evidence="2">Cytoplasm</location>
        <location evidence="2">Cytoskeleton</location>
        <location evidence="2">Spindle</location>
    </subcellularLocation>
    <subcellularLocation>
        <location evidence="1">Nucleus</location>
    </subcellularLocation>
</comment>
<evidence type="ECO:0000256" key="4">
    <source>
        <dbReference type="ARBA" id="ARBA00005501"/>
    </source>
</evidence>
<evidence type="ECO:0000256" key="14">
    <source>
        <dbReference type="ARBA" id="ARBA00023242"/>
    </source>
</evidence>
<dbReference type="OrthoDB" id="3230169at2759"/>
<dbReference type="GO" id="GO:0051301">
    <property type="term" value="P:cell division"/>
    <property type="evidence" value="ECO:0007669"/>
    <property type="project" value="UniProtKB-KW"/>
</dbReference>
<evidence type="ECO:0000256" key="13">
    <source>
        <dbReference type="ARBA" id="ARBA00023212"/>
    </source>
</evidence>
<keyword evidence="6" id="KW-0158">Chromosome</keyword>
<dbReference type="PANTHER" id="PTHR28036">
    <property type="entry name" value="DASH COMPLEX SUBUNIT DAD2"/>
    <property type="match status" value="1"/>
</dbReference>
<evidence type="ECO:0000256" key="17">
    <source>
        <dbReference type="ARBA" id="ARBA00030568"/>
    </source>
</evidence>
<dbReference type="GO" id="GO:0044732">
    <property type="term" value="C:mitotic spindle pole body"/>
    <property type="evidence" value="ECO:0007669"/>
    <property type="project" value="TreeGrafter"/>
</dbReference>
<evidence type="ECO:0000256" key="11">
    <source>
        <dbReference type="ARBA" id="ARBA00022829"/>
    </source>
</evidence>
<gene>
    <name evidence="19" type="ORF">PMIN01_03953</name>
</gene>
<evidence type="ECO:0000256" key="5">
    <source>
        <dbReference type="ARBA" id="ARBA00020260"/>
    </source>
</evidence>
<keyword evidence="8" id="KW-0132">Cell division</keyword>
<evidence type="ECO:0000256" key="3">
    <source>
        <dbReference type="ARBA" id="ARBA00004629"/>
    </source>
</evidence>
<evidence type="ECO:0000313" key="20">
    <source>
        <dbReference type="Proteomes" id="UP000756921"/>
    </source>
</evidence>
<keyword evidence="11" id="KW-0159">Chromosome partition</keyword>
<evidence type="ECO:0000256" key="10">
    <source>
        <dbReference type="ARBA" id="ARBA00022776"/>
    </source>
</evidence>
<evidence type="ECO:0000256" key="16">
    <source>
        <dbReference type="ARBA" id="ARBA00023328"/>
    </source>
</evidence>
<evidence type="ECO:0000256" key="2">
    <source>
        <dbReference type="ARBA" id="ARBA00004186"/>
    </source>
</evidence>
<dbReference type="Proteomes" id="UP000756921">
    <property type="component" value="Unassembled WGS sequence"/>
</dbReference>
<accession>A0A9P6KTV5</accession>
<evidence type="ECO:0000256" key="15">
    <source>
        <dbReference type="ARBA" id="ARBA00023306"/>
    </source>
</evidence>
<evidence type="ECO:0000256" key="7">
    <source>
        <dbReference type="ARBA" id="ARBA00022490"/>
    </source>
</evidence>
<comment type="similarity">
    <text evidence="4">Belongs to the DASH complex DAD2 family.</text>
</comment>
<keyword evidence="9" id="KW-0493">Microtubule</keyword>
<evidence type="ECO:0000313" key="19">
    <source>
        <dbReference type="EMBL" id="KAF9738670.1"/>
    </source>
</evidence>
<dbReference type="GO" id="GO:0005874">
    <property type="term" value="C:microtubule"/>
    <property type="evidence" value="ECO:0007669"/>
    <property type="project" value="UniProtKB-KW"/>
</dbReference>